<proteinExistence type="inferred from homology"/>
<evidence type="ECO:0000256" key="2">
    <source>
        <dbReference type="ARBA" id="ARBA00005745"/>
    </source>
</evidence>
<evidence type="ECO:0000256" key="7">
    <source>
        <dbReference type="SAM" id="Phobius"/>
    </source>
</evidence>
<keyword evidence="3" id="KW-1003">Cell membrane</keyword>
<gene>
    <name evidence="9" type="primary">comGB</name>
    <name evidence="9" type="ORF">RAK27_06690</name>
</gene>
<evidence type="ECO:0000256" key="5">
    <source>
        <dbReference type="ARBA" id="ARBA00022989"/>
    </source>
</evidence>
<dbReference type="InterPro" id="IPR003004">
    <property type="entry name" value="GspF/PilC"/>
</dbReference>
<dbReference type="PRINTS" id="PR00812">
    <property type="entry name" value="BCTERIALGSPF"/>
</dbReference>
<dbReference type="GO" id="GO:0005886">
    <property type="term" value="C:plasma membrane"/>
    <property type="evidence" value="ECO:0007669"/>
    <property type="project" value="UniProtKB-SubCell"/>
</dbReference>
<dbReference type="PANTHER" id="PTHR30012">
    <property type="entry name" value="GENERAL SECRETION PATHWAY PROTEIN"/>
    <property type="match status" value="1"/>
</dbReference>
<feature type="transmembrane region" description="Helical" evidence="7">
    <location>
        <begin position="198"/>
        <end position="220"/>
    </location>
</feature>
<dbReference type="PANTHER" id="PTHR30012:SF0">
    <property type="entry name" value="TYPE II SECRETION SYSTEM PROTEIN F-RELATED"/>
    <property type="match status" value="1"/>
</dbReference>
<feature type="domain" description="Type II secretion system protein GspF" evidence="8">
    <location>
        <begin position="225"/>
        <end position="346"/>
    </location>
</feature>
<dbReference type="RefSeq" id="WP_322808743.1">
    <property type="nucleotide sequence ID" value="NZ_JAVBVO010000003.1"/>
</dbReference>
<comment type="similarity">
    <text evidence="2">Belongs to the GSP F family.</text>
</comment>
<keyword evidence="4 7" id="KW-0812">Transmembrane</keyword>
<evidence type="ECO:0000256" key="3">
    <source>
        <dbReference type="ARBA" id="ARBA00022475"/>
    </source>
</evidence>
<feature type="transmembrane region" description="Helical" evidence="7">
    <location>
        <begin position="163"/>
        <end position="186"/>
    </location>
</feature>
<keyword evidence="5 7" id="KW-1133">Transmembrane helix</keyword>
<dbReference type="Proteomes" id="UP001290462">
    <property type="component" value="Unassembled WGS sequence"/>
</dbReference>
<keyword evidence="6 7" id="KW-0472">Membrane</keyword>
<comment type="caution">
    <text evidence="9">The sequence shown here is derived from an EMBL/GenBank/DDBJ whole genome shotgun (WGS) entry which is preliminary data.</text>
</comment>
<evidence type="ECO:0000256" key="4">
    <source>
        <dbReference type="ARBA" id="ARBA00022692"/>
    </source>
</evidence>
<dbReference type="InterPro" id="IPR018076">
    <property type="entry name" value="T2SS_GspF_dom"/>
</dbReference>
<organism evidence="9 10">
    <name type="scientific">Carnobacterium maltaromaticum</name>
    <name type="common">Carnobacterium piscicola</name>
    <dbReference type="NCBI Taxonomy" id="2751"/>
    <lineage>
        <taxon>Bacteria</taxon>
        <taxon>Bacillati</taxon>
        <taxon>Bacillota</taxon>
        <taxon>Bacilli</taxon>
        <taxon>Lactobacillales</taxon>
        <taxon>Carnobacteriaceae</taxon>
        <taxon>Carnobacterium</taxon>
    </lineage>
</organism>
<dbReference type="EMBL" id="JAVBVO010000003">
    <property type="protein sequence ID" value="MDZ5758346.1"/>
    <property type="molecule type" value="Genomic_DNA"/>
</dbReference>
<dbReference type="Pfam" id="PF00482">
    <property type="entry name" value="T2SSF"/>
    <property type="match status" value="2"/>
</dbReference>
<comment type="subcellular location">
    <subcellularLocation>
        <location evidence="1">Cell membrane</location>
        <topology evidence="1">Multi-pass membrane protein</topology>
    </subcellularLocation>
</comment>
<evidence type="ECO:0000256" key="1">
    <source>
        <dbReference type="ARBA" id="ARBA00004651"/>
    </source>
</evidence>
<sequence>MGLLRKKVIDITKSNKKIKETQQSFFLTKLAVLVAEGFSLKESLLFLKIMLPKQAVWLNQALNQLEEGQEFFQVLNQLGFSERISSQVYLAQIHGQFSQVLADSGAFLEANGKRKKKLKQLLQYPMLLVIFMFGILFGIRLLLLPHFNDLVQQNGSFTSLVSGIAIGLIYYFPYVFMGLLFSLLIIKISLTNYFKKQTAIAKLNFIVALPFFGNLIKLYYTYYFSYEWAQLFKSGYSMLRIIEVMKAKETTKIMQEVANEMEKGMKNGIGLHVVMKQLPFLKTELGAIIFHGELTSQLASELNLYGQICQNEFVQKIEKFMGWIQPLVFILVAFFILCIYLALLLPMFTMMEGIL</sequence>
<evidence type="ECO:0000259" key="8">
    <source>
        <dbReference type="Pfam" id="PF00482"/>
    </source>
</evidence>
<evidence type="ECO:0000313" key="10">
    <source>
        <dbReference type="Proteomes" id="UP001290462"/>
    </source>
</evidence>
<dbReference type="Gene3D" id="1.20.81.30">
    <property type="entry name" value="Type II secretion system (T2SS), domain F"/>
    <property type="match status" value="2"/>
</dbReference>
<reference evidence="9" key="1">
    <citation type="submission" date="2023-08" db="EMBL/GenBank/DDBJ databases">
        <title>Genomic characterization of piscicolin 126 produced by Carnobacterium maltaromaticum CM22 strain isolated from salmon (Salmo salar).</title>
        <authorList>
            <person name="Gonzalez-Gragera E."/>
            <person name="Garcia-Lopez J.D."/>
            <person name="Teso-Perez C."/>
            <person name="Gimenez-Hernandez I."/>
            <person name="Peralta-Sanchez J.M."/>
            <person name="Valdivia E."/>
            <person name="Montalban-Lopez M."/>
            <person name="Martin-Platero A.M."/>
            <person name="Banos A."/>
            <person name="Martinez-Bueno M."/>
        </authorList>
    </citation>
    <scope>NUCLEOTIDE SEQUENCE</scope>
    <source>
        <strain evidence="9">CM22</strain>
    </source>
</reference>
<protein>
    <submittedName>
        <fullName evidence="9">Competence type IV pilus assembly protein ComGB</fullName>
    </submittedName>
</protein>
<feature type="transmembrane region" description="Helical" evidence="7">
    <location>
        <begin position="121"/>
        <end position="143"/>
    </location>
</feature>
<feature type="transmembrane region" description="Helical" evidence="7">
    <location>
        <begin position="323"/>
        <end position="345"/>
    </location>
</feature>
<dbReference type="InterPro" id="IPR047692">
    <property type="entry name" value="T4P_ComGB"/>
</dbReference>
<feature type="domain" description="Type II secretion system protein GspF" evidence="8">
    <location>
        <begin position="26"/>
        <end position="145"/>
    </location>
</feature>
<accession>A0AAW9K518</accession>
<evidence type="ECO:0000313" key="9">
    <source>
        <dbReference type="EMBL" id="MDZ5758346.1"/>
    </source>
</evidence>
<dbReference type="AlphaFoldDB" id="A0AAW9K518"/>
<dbReference type="NCBIfam" id="NF041012">
    <property type="entry name" value="T4P_ComGB"/>
    <property type="match status" value="1"/>
</dbReference>
<evidence type="ECO:0000256" key="6">
    <source>
        <dbReference type="ARBA" id="ARBA00023136"/>
    </source>
</evidence>
<dbReference type="InterPro" id="IPR042094">
    <property type="entry name" value="T2SS_GspF_sf"/>
</dbReference>
<name>A0AAW9K518_CARML</name>